<dbReference type="PANTHER" id="PTHR28043:SF1">
    <property type="entry name" value="INCREASED RECOMBINATION CENTERS PROTEIN 6"/>
    <property type="match status" value="1"/>
</dbReference>
<dbReference type="AlphaFoldDB" id="A0A9P8YAF3"/>
<dbReference type="Pfam" id="PF10199">
    <property type="entry name" value="Adaptin_binding"/>
    <property type="match status" value="1"/>
</dbReference>
<dbReference type="Proteomes" id="UP000756346">
    <property type="component" value="Unassembled WGS sequence"/>
</dbReference>
<feature type="region of interest" description="Disordered" evidence="1">
    <location>
        <begin position="127"/>
        <end position="175"/>
    </location>
</feature>
<accession>A0A9P8YAF3</accession>
<sequence length="410" mass="42804">MEISNPRRVLAVALEGSTVHLTKVIKDLTGSHPEQTSTSLAGTTHNLSIKTSYYTAEVPIWLDLIASPEEWAESFLSDEAKEVLDVLGGIVVVFAIPPQSSSSSSSSAAAAAVLPPSVNTTSALAVEDAATEKSTPTADAAETPRESPTTSAPSAPSASISSQPPLSPPPNSADQARDLLRHVGRVVQDGLGGWSWDGVSLCVGVGEADDVDEWEELAAGCGLEFVQVKSRATGGPGRNEFGEKTGIPRVLEALESNDWAAGDLDPLGSDDDGFGDFMGQSDDDDLGIGSASAKKDTDIDPESLDFGFDREDFEGLKRAIWSSGQEIDATTTTTTTSAPPAAAAAAVGADVVVGQGGTGTADDKMDDEEVEKIERMMLKLSAVRDMAAGLPEDQRRRMAAKAVNEVMKEL</sequence>
<protein>
    <recommendedName>
        <fullName evidence="4">Alpha and gamma adaptin binding protein p34-domain-containing protein</fullName>
    </recommendedName>
</protein>
<dbReference type="GeneID" id="70177418"/>
<keyword evidence="3" id="KW-1185">Reference proteome</keyword>
<evidence type="ECO:0000256" key="1">
    <source>
        <dbReference type="SAM" id="MobiDB-lite"/>
    </source>
</evidence>
<organism evidence="2 3">
    <name type="scientific">Microdochium trichocladiopsis</name>
    <dbReference type="NCBI Taxonomy" id="1682393"/>
    <lineage>
        <taxon>Eukaryota</taxon>
        <taxon>Fungi</taxon>
        <taxon>Dikarya</taxon>
        <taxon>Ascomycota</taxon>
        <taxon>Pezizomycotina</taxon>
        <taxon>Sordariomycetes</taxon>
        <taxon>Xylariomycetidae</taxon>
        <taxon>Xylariales</taxon>
        <taxon>Microdochiaceae</taxon>
        <taxon>Microdochium</taxon>
    </lineage>
</organism>
<evidence type="ECO:0000313" key="2">
    <source>
        <dbReference type="EMBL" id="KAH7033556.1"/>
    </source>
</evidence>
<dbReference type="Gene3D" id="3.40.50.11960">
    <property type="match status" value="2"/>
</dbReference>
<dbReference type="RefSeq" id="XP_046014388.1">
    <property type="nucleotide sequence ID" value="XM_046147872.1"/>
</dbReference>
<feature type="compositionally biased region" description="Low complexity" evidence="1">
    <location>
        <begin position="146"/>
        <end position="164"/>
    </location>
</feature>
<dbReference type="EMBL" id="JAGTJQ010000004">
    <property type="protein sequence ID" value="KAH7033556.1"/>
    <property type="molecule type" value="Genomic_DNA"/>
</dbReference>
<gene>
    <name evidence="2" type="ORF">B0I36DRAFT_110396</name>
</gene>
<proteinExistence type="predicted"/>
<evidence type="ECO:0008006" key="4">
    <source>
        <dbReference type="Google" id="ProtNLM"/>
    </source>
</evidence>
<dbReference type="PANTHER" id="PTHR28043">
    <property type="entry name" value="INCREASED RECOMBINATION CENTERS PROTEIN 6"/>
    <property type="match status" value="1"/>
</dbReference>
<comment type="caution">
    <text evidence="2">The sequence shown here is derived from an EMBL/GenBank/DDBJ whole genome shotgun (WGS) entry which is preliminary data.</text>
</comment>
<reference evidence="2" key="1">
    <citation type="journal article" date="2021" name="Nat. Commun.">
        <title>Genetic determinants of endophytism in the Arabidopsis root mycobiome.</title>
        <authorList>
            <person name="Mesny F."/>
            <person name="Miyauchi S."/>
            <person name="Thiergart T."/>
            <person name="Pickel B."/>
            <person name="Atanasova L."/>
            <person name="Karlsson M."/>
            <person name="Huettel B."/>
            <person name="Barry K.W."/>
            <person name="Haridas S."/>
            <person name="Chen C."/>
            <person name="Bauer D."/>
            <person name="Andreopoulos W."/>
            <person name="Pangilinan J."/>
            <person name="LaButti K."/>
            <person name="Riley R."/>
            <person name="Lipzen A."/>
            <person name="Clum A."/>
            <person name="Drula E."/>
            <person name="Henrissat B."/>
            <person name="Kohler A."/>
            <person name="Grigoriev I.V."/>
            <person name="Martin F.M."/>
            <person name="Hacquard S."/>
        </authorList>
    </citation>
    <scope>NUCLEOTIDE SEQUENCE</scope>
    <source>
        <strain evidence="2">MPI-CAGE-CH-0230</strain>
    </source>
</reference>
<dbReference type="InterPro" id="IPR034627">
    <property type="entry name" value="Irc6"/>
</dbReference>
<evidence type="ECO:0000313" key="3">
    <source>
        <dbReference type="Proteomes" id="UP000756346"/>
    </source>
</evidence>
<name>A0A9P8YAF3_9PEZI</name>
<dbReference type="GO" id="GO:0030674">
    <property type="term" value="F:protein-macromolecule adaptor activity"/>
    <property type="evidence" value="ECO:0007669"/>
    <property type="project" value="TreeGrafter"/>
</dbReference>
<dbReference type="GO" id="GO:0016192">
    <property type="term" value="P:vesicle-mediated transport"/>
    <property type="evidence" value="ECO:0007669"/>
    <property type="project" value="InterPro"/>
</dbReference>
<dbReference type="OrthoDB" id="10261384at2759"/>